<protein>
    <submittedName>
        <fullName evidence="1">Uncharacterized protein</fullName>
    </submittedName>
</protein>
<organism evidence="1 2">
    <name type="scientific">Mycobacterium persicum</name>
    <dbReference type="NCBI Taxonomy" id="1487726"/>
    <lineage>
        <taxon>Bacteria</taxon>
        <taxon>Bacillati</taxon>
        <taxon>Actinomycetota</taxon>
        <taxon>Actinomycetes</taxon>
        <taxon>Mycobacteriales</taxon>
        <taxon>Mycobacteriaceae</taxon>
        <taxon>Mycobacterium</taxon>
    </lineage>
</organism>
<dbReference type="AlphaFoldDB" id="A0AB38UZZ0"/>
<name>A0AB38UZZ0_9MYCO</name>
<reference evidence="1 2" key="1">
    <citation type="submission" date="2018-09" db="EMBL/GenBank/DDBJ databases">
        <authorList>
            <person name="Tagini F."/>
        </authorList>
    </citation>
    <scope>NUCLEOTIDE SEQUENCE [LARGE SCALE GENOMIC DNA]</scope>
    <source>
        <strain evidence="1 2">MK42</strain>
    </source>
</reference>
<accession>A0AB38UZZ0</accession>
<comment type="caution">
    <text evidence="1">The sequence shown here is derived from an EMBL/GenBank/DDBJ whole genome shotgun (WGS) entry which is preliminary data.</text>
</comment>
<dbReference type="EMBL" id="UPHL01000121">
    <property type="protein sequence ID" value="VAZ85320.1"/>
    <property type="molecule type" value="Genomic_DNA"/>
</dbReference>
<sequence length="88" mass="9281">MEHVPKGSRLNTLVDRLNQLHIGNQQQAAEAAEAAGEAAWGQTGGIVNGPNGAKLVLPANLKFGEAIMVAPDGTLSVFRGDLYQFLPK</sequence>
<gene>
    <name evidence="1" type="ORF">LAUMK42_04154</name>
</gene>
<evidence type="ECO:0000313" key="2">
    <source>
        <dbReference type="Proteomes" id="UP000279331"/>
    </source>
</evidence>
<evidence type="ECO:0000313" key="1">
    <source>
        <dbReference type="EMBL" id="VAZ85320.1"/>
    </source>
</evidence>
<dbReference type="RefSeq" id="WP_158084038.1">
    <property type="nucleotide sequence ID" value="NZ_CADEAW010000231.1"/>
</dbReference>
<dbReference type="Proteomes" id="UP000279331">
    <property type="component" value="Unassembled WGS sequence"/>
</dbReference>
<proteinExistence type="predicted"/>